<dbReference type="Proteomes" id="UP000507470">
    <property type="component" value="Unassembled WGS sequence"/>
</dbReference>
<dbReference type="EMBL" id="CACVKT020007755">
    <property type="protein sequence ID" value="CAC5410235.1"/>
    <property type="molecule type" value="Genomic_DNA"/>
</dbReference>
<dbReference type="AlphaFoldDB" id="A0A6J8DQJ0"/>
<protein>
    <recommendedName>
        <fullName evidence="7">Fibronectin type-III domain-containing protein</fullName>
    </recommendedName>
</protein>
<reference evidence="5 6" key="1">
    <citation type="submission" date="2020-06" db="EMBL/GenBank/DDBJ databases">
        <authorList>
            <person name="Li R."/>
            <person name="Bekaert M."/>
        </authorList>
    </citation>
    <scope>NUCLEOTIDE SEQUENCE [LARGE SCALE GENOMIC DNA]</scope>
    <source>
        <strain evidence="6">wild</strain>
    </source>
</reference>
<keyword evidence="6" id="KW-1185">Reference proteome</keyword>
<evidence type="ECO:0000313" key="5">
    <source>
        <dbReference type="EMBL" id="CAC5410235.1"/>
    </source>
</evidence>
<feature type="compositionally biased region" description="Polar residues" evidence="1">
    <location>
        <begin position="348"/>
        <end position="368"/>
    </location>
</feature>
<sequence>MLDLISDAPDIDIQYENYIQVSKERKLKCLPKGFPDLYTFYSWEHTSNYGDHIRFLPGTADGSLQLPDIPDSLKQYQDNGFYMCTATNGIADSKGQTKSSASVYLSITGISVFVAENTNVFDGVENEPADIAVTIFSNRKYSDFIIKNKDGNRLLSNGYPDTPLNVTVRSVSKYARIDWTENFNGGLKQNFFIEYRKEDSSVWQTVKTLKTTSNSRISWTIQHLQAGYVYAFRMFARNRIGDSNRTNDIFGAIKNKNVGFLLYIILTGSVSVILAFIIVFTAYGIKKCLRRKIQIYHSSTHTYKIEAGQYDEIDEDQMIHVHDVETAASNDIHVTYIDSHYEQPENSVIRQKSNSDQINLPSASSSEGSENDIDENDTFAKDLILISYKQLTGDLSPPLPYDTLDN</sequence>
<evidence type="ECO:0000256" key="2">
    <source>
        <dbReference type="SAM" id="Phobius"/>
    </source>
</evidence>
<dbReference type="SUPFAM" id="SSF49265">
    <property type="entry name" value="Fibronectin type III"/>
    <property type="match status" value="1"/>
</dbReference>
<evidence type="ECO:0000259" key="4">
    <source>
        <dbReference type="PROSITE" id="PS50853"/>
    </source>
</evidence>
<feature type="domain" description="Fibronectin type-III" evidence="4">
    <location>
        <begin position="160"/>
        <end position="256"/>
    </location>
</feature>
<dbReference type="OrthoDB" id="6140741at2759"/>
<feature type="transmembrane region" description="Helical" evidence="2">
    <location>
        <begin position="260"/>
        <end position="285"/>
    </location>
</feature>
<evidence type="ECO:0000313" key="6">
    <source>
        <dbReference type="Proteomes" id="UP000507470"/>
    </source>
</evidence>
<proteinExistence type="predicted"/>
<feature type="domain" description="Ig-like" evidence="3">
    <location>
        <begin position="9"/>
        <end position="102"/>
    </location>
</feature>
<keyword evidence="2" id="KW-0472">Membrane</keyword>
<dbReference type="InterPro" id="IPR007110">
    <property type="entry name" value="Ig-like_dom"/>
</dbReference>
<dbReference type="CDD" id="cd00096">
    <property type="entry name" value="Ig"/>
    <property type="match status" value="1"/>
</dbReference>
<dbReference type="Pfam" id="PF00041">
    <property type="entry name" value="fn3"/>
    <property type="match status" value="1"/>
</dbReference>
<keyword evidence="2" id="KW-1133">Transmembrane helix</keyword>
<dbReference type="SMART" id="SM00060">
    <property type="entry name" value="FN3"/>
    <property type="match status" value="1"/>
</dbReference>
<organism evidence="5 6">
    <name type="scientific">Mytilus coruscus</name>
    <name type="common">Sea mussel</name>
    <dbReference type="NCBI Taxonomy" id="42192"/>
    <lineage>
        <taxon>Eukaryota</taxon>
        <taxon>Metazoa</taxon>
        <taxon>Spiralia</taxon>
        <taxon>Lophotrochozoa</taxon>
        <taxon>Mollusca</taxon>
        <taxon>Bivalvia</taxon>
        <taxon>Autobranchia</taxon>
        <taxon>Pteriomorphia</taxon>
        <taxon>Mytilida</taxon>
        <taxon>Mytiloidea</taxon>
        <taxon>Mytilidae</taxon>
        <taxon>Mytilinae</taxon>
        <taxon>Mytilus</taxon>
    </lineage>
</organism>
<gene>
    <name evidence="5" type="ORF">MCOR_43437</name>
</gene>
<accession>A0A6J8DQJ0</accession>
<dbReference type="InterPro" id="IPR036116">
    <property type="entry name" value="FN3_sf"/>
</dbReference>
<name>A0A6J8DQJ0_MYTCO</name>
<dbReference type="CDD" id="cd00063">
    <property type="entry name" value="FN3"/>
    <property type="match status" value="1"/>
</dbReference>
<evidence type="ECO:0000256" key="1">
    <source>
        <dbReference type="SAM" id="MobiDB-lite"/>
    </source>
</evidence>
<keyword evidence="2" id="KW-0812">Transmembrane</keyword>
<evidence type="ECO:0008006" key="7">
    <source>
        <dbReference type="Google" id="ProtNLM"/>
    </source>
</evidence>
<dbReference type="InterPro" id="IPR003961">
    <property type="entry name" value="FN3_dom"/>
</dbReference>
<dbReference type="PROSITE" id="PS50853">
    <property type="entry name" value="FN3"/>
    <property type="match status" value="1"/>
</dbReference>
<dbReference type="Gene3D" id="2.60.40.10">
    <property type="entry name" value="Immunoglobulins"/>
    <property type="match status" value="1"/>
</dbReference>
<dbReference type="PROSITE" id="PS50835">
    <property type="entry name" value="IG_LIKE"/>
    <property type="match status" value="1"/>
</dbReference>
<feature type="region of interest" description="Disordered" evidence="1">
    <location>
        <begin position="348"/>
        <end position="374"/>
    </location>
</feature>
<dbReference type="InterPro" id="IPR013783">
    <property type="entry name" value="Ig-like_fold"/>
</dbReference>
<evidence type="ECO:0000259" key="3">
    <source>
        <dbReference type="PROSITE" id="PS50835"/>
    </source>
</evidence>